<comment type="similarity">
    <text evidence="1">Belongs to the NodU/CmcH family.</text>
</comment>
<dbReference type="SUPFAM" id="SSF53067">
    <property type="entry name" value="Actin-like ATPase domain"/>
    <property type="match status" value="1"/>
</dbReference>
<dbReference type="PANTHER" id="PTHR34847">
    <property type="entry name" value="NODULATION PROTEIN U"/>
    <property type="match status" value="1"/>
</dbReference>
<dbReference type="Pfam" id="PF16861">
    <property type="entry name" value="Carbam_trans_C"/>
    <property type="match status" value="1"/>
</dbReference>
<evidence type="ECO:0008006" key="6">
    <source>
        <dbReference type="Google" id="ProtNLM"/>
    </source>
</evidence>
<accession>A0A1F5NEX5</accession>
<reference evidence="4 5" key="1">
    <citation type="journal article" date="2016" name="Nat. Commun.">
        <title>Thousands of microbial genomes shed light on interconnected biogeochemical processes in an aquifer system.</title>
        <authorList>
            <person name="Anantharaman K."/>
            <person name="Brown C.T."/>
            <person name="Hug L.A."/>
            <person name="Sharon I."/>
            <person name="Castelle C.J."/>
            <person name="Probst A.J."/>
            <person name="Thomas B.C."/>
            <person name="Singh A."/>
            <person name="Wilkins M.J."/>
            <person name="Karaoz U."/>
            <person name="Brodie E.L."/>
            <person name="Williams K.H."/>
            <person name="Hubbard S.S."/>
            <person name="Banfield J.F."/>
        </authorList>
    </citation>
    <scope>NUCLEOTIDE SEQUENCE [LARGE SCALE GENOMIC DNA]</scope>
</reference>
<dbReference type="Gene3D" id="3.30.420.40">
    <property type="match status" value="2"/>
</dbReference>
<dbReference type="InterPro" id="IPR031730">
    <property type="entry name" value="Carbam_trans_C"/>
</dbReference>
<dbReference type="Proteomes" id="UP000176547">
    <property type="component" value="Unassembled WGS sequence"/>
</dbReference>
<dbReference type="InterPro" id="IPR038152">
    <property type="entry name" value="Carbam_trans_C_sf"/>
</dbReference>
<dbReference type="InterPro" id="IPR051338">
    <property type="entry name" value="NodU/CmcH_Carbamoyltrnsfr"/>
</dbReference>
<gene>
    <name evidence="4" type="ORF">A3K06_01000</name>
</gene>
<evidence type="ECO:0000256" key="1">
    <source>
        <dbReference type="ARBA" id="ARBA00006129"/>
    </source>
</evidence>
<comment type="caution">
    <text evidence="4">The sequence shown here is derived from an EMBL/GenBank/DDBJ whole genome shotgun (WGS) entry which is preliminary data.</text>
</comment>
<name>A0A1F5NEX5_9BACT</name>
<dbReference type="InterPro" id="IPR043129">
    <property type="entry name" value="ATPase_NBD"/>
</dbReference>
<sequence length="609" mass="69420">MSSEDKQYIVGLNLPLKSRCHESGVALIDFEGKALFAVNEERLSRKKLDGDFPERSIRAMLDYTGIRREQVRYVVVPTLTFGQKIIRFGEFFFRERLTWIFRPVFWRSLFRMTRAEFISPRSKKQTPPRAQNQEQEAFVMRYFWRDFIREHFPRAQIIEVDHHVAHAAGAYFTSPWQNALIVTCDGAGNLLSSVVGAGENGSIKVLDKTFVPHSVGTFWGSITKVCGFKSGTRHGGKTTGLAARGNPARLIDKMRQAIWCEGLRFRVREDLFFERSQLVPNWANYNPEQMKEFLGPATREDVAAAAQQRLIEIVTQLVKNARQRVPYDKIVLAGGVFANVLVNQKILELPEISDVYVFPAMSDGGLALGGALYVLSQWKNGRGENLSPKALENVYLGPDYNEAYVEQYLRRVGAKYTRMEDAAKTLAKYIHSKKIVAFYQGRMEYGPRALGNRSILYSPVDPAVNDWLNERLNRSEFMPFAPVTMREHVKDCYVDIVDDPVAAKYMTITYQCTDKMKSAAPACVHIDGTARPQVVFRQDNPRYYDIISEYYKLSGIPTIINTSFNMHEEPIVCTPEDALRAFLDARLDFLALGDFLLSYEENKHLANTA</sequence>
<proteinExistence type="inferred from homology"/>
<dbReference type="PANTHER" id="PTHR34847:SF1">
    <property type="entry name" value="NODULATION PROTEIN U"/>
    <property type="match status" value="1"/>
</dbReference>
<evidence type="ECO:0000313" key="5">
    <source>
        <dbReference type="Proteomes" id="UP000176547"/>
    </source>
</evidence>
<evidence type="ECO:0000259" key="2">
    <source>
        <dbReference type="Pfam" id="PF02543"/>
    </source>
</evidence>
<evidence type="ECO:0000313" key="4">
    <source>
        <dbReference type="EMBL" id="OGE76138.1"/>
    </source>
</evidence>
<dbReference type="AlphaFoldDB" id="A0A1F5NEX5"/>
<dbReference type="Gene3D" id="3.90.870.20">
    <property type="entry name" value="Carbamoyltransferase, C-terminal domain"/>
    <property type="match status" value="1"/>
</dbReference>
<evidence type="ECO:0000259" key="3">
    <source>
        <dbReference type="Pfam" id="PF16861"/>
    </source>
</evidence>
<dbReference type="EMBL" id="MFEG01000016">
    <property type="protein sequence ID" value="OGE76138.1"/>
    <property type="molecule type" value="Genomic_DNA"/>
</dbReference>
<dbReference type="InterPro" id="IPR003696">
    <property type="entry name" value="Carbtransf_dom"/>
</dbReference>
<dbReference type="Pfam" id="PF02543">
    <property type="entry name" value="Carbam_trans_N"/>
    <property type="match status" value="2"/>
</dbReference>
<feature type="domain" description="Carbamoyltransferase C-terminal" evidence="3">
    <location>
        <begin position="427"/>
        <end position="597"/>
    </location>
</feature>
<organism evidence="4 5">
    <name type="scientific">Candidatus Doudnabacteria bacterium RIFCSPHIGHO2_01_52_17</name>
    <dbReference type="NCBI Taxonomy" id="1817820"/>
    <lineage>
        <taxon>Bacteria</taxon>
        <taxon>Candidatus Doudnaibacteriota</taxon>
    </lineage>
</organism>
<protein>
    <recommendedName>
        <fullName evidence="6">Carbamoyltransferase</fullName>
    </recommendedName>
</protein>
<dbReference type="GO" id="GO:0003824">
    <property type="term" value="F:catalytic activity"/>
    <property type="evidence" value="ECO:0007669"/>
    <property type="project" value="InterPro"/>
</dbReference>
<feature type="domain" description="Carbamoyltransferase" evidence="2">
    <location>
        <begin position="154"/>
        <end position="372"/>
    </location>
</feature>
<dbReference type="CDD" id="cd24100">
    <property type="entry name" value="ASKHA_NBD_MJ1051-like_N"/>
    <property type="match status" value="1"/>
</dbReference>
<feature type="domain" description="Carbamoyltransferase" evidence="2">
    <location>
        <begin position="16"/>
        <end position="76"/>
    </location>
</feature>